<feature type="domain" description="HTH marR-type" evidence="1">
    <location>
        <begin position="28"/>
        <end position="164"/>
    </location>
</feature>
<protein>
    <submittedName>
        <fullName evidence="2">Winged helix-turn-helix transcriptional regulator</fullName>
    </submittedName>
</protein>
<gene>
    <name evidence="2" type="ORF">I6I10_11120</name>
</gene>
<reference evidence="2 3" key="1">
    <citation type="submission" date="2020-12" db="EMBL/GenBank/DDBJ databases">
        <title>FDA dAtabase for Regulatory Grade micrObial Sequences (FDA-ARGOS): Supporting development and validation of Infectious Disease Dx tests.</title>
        <authorList>
            <person name="Sproer C."/>
            <person name="Gronow S."/>
            <person name="Severitt S."/>
            <person name="Schroder I."/>
            <person name="Tallon L."/>
            <person name="Sadzewicz L."/>
            <person name="Zhao X."/>
            <person name="Boylan J."/>
            <person name="Ott S."/>
            <person name="Bowen H."/>
            <person name="Vavikolanu K."/>
            <person name="Mehta A."/>
            <person name="Aluvathingal J."/>
            <person name="Nadendla S."/>
            <person name="Lowell S."/>
            <person name="Myers T."/>
            <person name="Yan Y."/>
            <person name="Sichtig H."/>
        </authorList>
    </citation>
    <scope>NUCLEOTIDE SEQUENCE [LARGE SCALE GENOMIC DNA]</scope>
    <source>
        <strain evidence="2 3">FDAARGOS_1053</strain>
    </source>
</reference>
<dbReference type="GO" id="GO:0006950">
    <property type="term" value="P:response to stress"/>
    <property type="evidence" value="ECO:0007669"/>
    <property type="project" value="TreeGrafter"/>
</dbReference>
<dbReference type="PANTHER" id="PTHR33164">
    <property type="entry name" value="TRANSCRIPTIONAL REGULATOR, MARR FAMILY"/>
    <property type="match status" value="1"/>
</dbReference>
<dbReference type="EMBL" id="CP066007">
    <property type="protein sequence ID" value="QQB45999.1"/>
    <property type="molecule type" value="Genomic_DNA"/>
</dbReference>
<dbReference type="Proteomes" id="UP000596145">
    <property type="component" value="Chromosome"/>
</dbReference>
<proteinExistence type="predicted"/>
<dbReference type="InterPro" id="IPR036390">
    <property type="entry name" value="WH_DNA-bd_sf"/>
</dbReference>
<dbReference type="SUPFAM" id="SSF46785">
    <property type="entry name" value="Winged helix' DNA-binding domain"/>
    <property type="match status" value="1"/>
</dbReference>
<dbReference type="PROSITE" id="PS50995">
    <property type="entry name" value="HTH_MARR_2"/>
    <property type="match status" value="1"/>
</dbReference>
<dbReference type="InterPro" id="IPR000835">
    <property type="entry name" value="HTH_MarR-typ"/>
</dbReference>
<evidence type="ECO:0000313" key="3">
    <source>
        <dbReference type="Proteomes" id="UP000596145"/>
    </source>
</evidence>
<name>A0A7T4EEN8_9CORY</name>
<dbReference type="OrthoDB" id="8635520at2"/>
<dbReference type="AlphaFoldDB" id="A0A7T4EEN8"/>
<dbReference type="SMART" id="SM00347">
    <property type="entry name" value="HTH_MARR"/>
    <property type="match status" value="1"/>
</dbReference>
<dbReference type="PANTHER" id="PTHR33164:SF99">
    <property type="entry name" value="MARR FAMILY REGULATORY PROTEIN"/>
    <property type="match status" value="1"/>
</dbReference>
<dbReference type="InterPro" id="IPR039422">
    <property type="entry name" value="MarR/SlyA-like"/>
</dbReference>
<evidence type="ECO:0000259" key="1">
    <source>
        <dbReference type="PROSITE" id="PS50995"/>
    </source>
</evidence>
<sequence length="185" mass="21571">MICRIFAFVRCDLKVWGMTEPRWLTDDEQHLWRLLLDAERAANRCVEETLQSGHQITAPEFSVLVALSEAEDRMLRLRDLCCQLRWDRSRTSHQVTRMERRGLVEKCKCEGDARGVEVKLTEDGMRRLEAAAPDHVESVRRVIFDNIDDQDIDVLTRFFTRVRDSYTRPGAPVRGKTCEEKDCAE</sequence>
<accession>A0A7T4EEN8</accession>
<evidence type="ECO:0000313" key="2">
    <source>
        <dbReference type="EMBL" id="QQB45999.1"/>
    </source>
</evidence>
<dbReference type="Pfam" id="PF12802">
    <property type="entry name" value="MarR_2"/>
    <property type="match status" value="1"/>
</dbReference>
<organism evidence="2 3">
    <name type="scientific">Corynebacterium glucuronolyticum</name>
    <dbReference type="NCBI Taxonomy" id="39791"/>
    <lineage>
        <taxon>Bacteria</taxon>
        <taxon>Bacillati</taxon>
        <taxon>Actinomycetota</taxon>
        <taxon>Actinomycetes</taxon>
        <taxon>Mycobacteriales</taxon>
        <taxon>Corynebacteriaceae</taxon>
        <taxon>Corynebacterium</taxon>
    </lineage>
</organism>
<dbReference type="InterPro" id="IPR036388">
    <property type="entry name" value="WH-like_DNA-bd_sf"/>
</dbReference>
<dbReference type="GO" id="GO:0003700">
    <property type="term" value="F:DNA-binding transcription factor activity"/>
    <property type="evidence" value="ECO:0007669"/>
    <property type="project" value="InterPro"/>
</dbReference>
<dbReference type="Gene3D" id="1.10.10.10">
    <property type="entry name" value="Winged helix-like DNA-binding domain superfamily/Winged helix DNA-binding domain"/>
    <property type="match status" value="1"/>
</dbReference>